<keyword evidence="1" id="KW-0812">Transmembrane</keyword>
<evidence type="ECO:0000313" key="3">
    <source>
        <dbReference type="Proteomes" id="UP000630353"/>
    </source>
</evidence>
<dbReference type="RefSeq" id="WP_189994933.1">
    <property type="nucleotide sequence ID" value="NZ_BMZS01000014.1"/>
</dbReference>
<dbReference type="PANTHER" id="PTHR34205:SF2">
    <property type="entry name" value="DUF962 DOMAIN-CONTAINING PROTEIN"/>
    <property type="match status" value="1"/>
</dbReference>
<name>A0A918XWP9_9PROT</name>
<proteinExistence type="predicted"/>
<sequence>MTFDEFWPRYLRQHSRPATRRVHVLGTCVGVLLLLGAVLNGDWRLAVFALVVGYGAAWLSHAFIERNRPETFSHPLWSLLGDFRMTWLFLTGGLDRELDRHGIR</sequence>
<evidence type="ECO:0008006" key="4">
    <source>
        <dbReference type="Google" id="ProtNLM"/>
    </source>
</evidence>
<feature type="transmembrane region" description="Helical" evidence="1">
    <location>
        <begin position="45"/>
        <end position="64"/>
    </location>
</feature>
<organism evidence="2 3">
    <name type="scientific">Thalassobaculum fulvum</name>
    <dbReference type="NCBI Taxonomy" id="1633335"/>
    <lineage>
        <taxon>Bacteria</taxon>
        <taxon>Pseudomonadati</taxon>
        <taxon>Pseudomonadota</taxon>
        <taxon>Alphaproteobacteria</taxon>
        <taxon>Rhodospirillales</taxon>
        <taxon>Thalassobaculaceae</taxon>
        <taxon>Thalassobaculum</taxon>
    </lineage>
</organism>
<dbReference type="InterPro" id="IPR009305">
    <property type="entry name" value="Mpo1-like"/>
</dbReference>
<accession>A0A918XWP9</accession>
<evidence type="ECO:0000313" key="2">
    <source>
        <dbReference type="EMBL" id="GHD62062.1"/>
    </source>
</evidence>
<dbReference type="PANTHER" id="PTHR34205">
    <property type="entry name" value="TRANSMEMBRANE PROTEIN"/>
    <property type="match status" value="1"/>
</dbReference>
<dbReference type="EMBL" id="BMZS01000014">
    <property type="protein sequence ID" value="GHD62062.1"/>
    <property type="molecule type" value="Genomic_DNA"/>
</dbReference>
<dbReference type="AlphaFoldDB" id="A0A918XWP9"/>
<keyword evidence="3" id="KW-1185">Reference proteome</keyword>
<reference evidence="2" key="1">
    <citation type="journal article" date="2014" name="Int. J. Syst. Evol. Microbiol.">
        <title>Complete genome sequence of Corynebacterium casei LMG S-19264T (=DSM 44701T), isolated from a smear-ripened cheese.</title>
        <authorList>
            <consortium name="US DOE Joint Genome Institute (JGI-PGF)"/>
            <person name="Walter F."/>
            <person name="Albersmeier A."/>
            <person name="Kalinowski J."/>
            <person name="Ruckert C."/>
        </authorList>
    </citation>
    <scope>NUCLEOTIDE SEQUENCE</scope>
    <source>
        <strain evidence="2">KCTC 42651</strain>
    </source>
</reference>
<protein>
    <recommendedName>
        <fullName evidence="4">DUF962 domain-containing protein</fullName>
    </recommendedName>
</protein>
<evidence type="ECO:0000256" key="1">
    <source>
        <dbReference type="SAM" id="Phobius"/>
    </source>
</evidence>
<dbReference type="Proteomes" id="UP000630353">
    <property type="component" value="Unassembled WGS sequence"/>
</dbReference>
<dbReference type="Pfam" id="PF06127">
    <property type="entry name" value="Mpo1-like"/>
    <property type="match status" value="1"/>
</dbReference>
<feature type="transmembrane region" description="Helical" evidence="1">
    <location>
        <begin position="21"/>
        <end position="39"/>
    </location>
</feature>
<keyword evidence="1" id="KW-0472">Membrane</keyword>
<keyword evidence="1" id="KW-1133">Transmembrane helix</keyword>
<reference evidence="2" key="2">
    <citation type="submission" date="2020-09" db="EMBL/GenBank/DDBJ databases">
        <authorList>
            <person name="Sun Q."/>
            <person name="Kim S."/>
        </authorList>
    </citation>
    <scope>NUCLEOTIDE SEQUENCE</scope>
    <source>
        <strain evidence="2">KCTC 42651</strain>
    </source>
</reference>
<comment type="caution">
    <text evidence="2">The sequence shown here is derived from an EMBL/GenBank/DDBJ whole genome shotgun (WGS) entry which is preliminary data.</text>
</comment>
<gene>
    <name evidence="2" type="ORF">GCM10017083_50350</name>
</gene>